<evidence type="ECO:0000313" key="1">
    <source>
        <dbReference type="EMBL" id="GAA0744574.1"/>
    </source>
</evidence>
<evidence type="ECO:0008006" key="3">
    <source>
        <dbReference type="Google" id="ProtNLM"/>
    </source>
</evidence>
<gene>
    <name evidence="1" type="ORF">GCM10009431_18840</name>
</gene>
<sequence>MKKILLLIATVILFNCTNDDSDSIDTNNSIEMVSEFNKWYHRGEYEYFNGATATIESTKIYLTYFFDGDTLINNVEYKKMYTNQLDSIFHLPSSSSAYQFISTSTSLNYRCAMRQDASMVYFVNKNQNNEELYADFNITLGDVLNYKWSSNNEVVTEIDSIPIGSSYLKKYKLSNDQYFYEAIGASYGLFKDWSIGFEGGHYLNCFRHSNDKISVDESLSPTNNYCPEY</sequence>
<protein>
    <recommendedName>
        <fullName evidence="3">DKNYY family protein</fullName>
    </recommendedName>
</protein>
<dbReference type="EMBL" id="BAAAGF010000002">
    <property type="protein sequence ID" value="GAA0744574.1"/>
    <property type="molecule type" value="Genomic_DNA"/>
</dbReference>
<dbReference type="Proteomes" id="UP001500736">
    <property type="component" value="Unassembled WGS sequence"/>
</dbReference>
<dbReference type="RefSeq" id="WP_343797743.1">
    <property type="nucleotide sequence ID" value="NZ_BAAAGF010000002.1"/>
</dbReference>
<comment type="caution">
    <text evidence="1">The sequence shown here is derived from an EMBL/GenBank/DDBJ whole genome shotgun (WGS) entry which is preliminary data.</text>
</comment>
<organism evidence="1 2">
    <name type="scientific">Gaetbulibacter jejuensis</name>
    <dbReference type="NCBI Taxonomy" id="584607"/>
    <lineage>
        <taxon>Bacteria</taxon>
        <taxon>Pseudomonadati</taxon>
        <taxon>Bacteroidota</taxon>
        <taxon>Flavobacteriia</taxon>
        <taxon>Flavobacteriales</taxon>
        <taxon>Flavobacteriaceae</taxon>
        <taxon>Gaetbulibacter</taxon>
    </lineage>
</organism>
<keyword evidence="2" id="KW-1185">Reference proteome</keyword>
<proteinExistence type="predicted"/>
<reference evidence="2" key="1">
    <citation type="journal article" date="2019" name="Int. J. Syst. Evol. Microbiol.">
        <title>The Global Catalogue of Microorganisms (GCM) 10K type strain sequencing project: providing services to taxonomists for standard genome sequencing and annotation.</title>
        <authorList>
            <consortium name="The Broad Institute Genomics Platform"/>
            <consortium name="The Broad Institute Genome Sequencing Center for Infectious Disease"/>
            <person name="Wu L."/>
            <person name="Ma J."/>
        </authorList>
    </citation>
    <scope>NUCLEOTIDE SEQUENCE [LARGE SCALE GENOMIC DNA]</scope>
    <source>
        <strain evidence="2">JCM 15976</strain>
    </source>
</reference>
<evidence type="ECO:0000313" key="2">
    <source>
        <dbReference type="Proteomes" id="UP001500736"/>
    </source>
</evidence>
<name>A0ABP3UXR6_9FLAO</name>
<accession>A0ABP3UXR6</accession>